<dbReference type="GeneID" id="85361570"/>
<dbReference type="RefSeq" id="XP_060326694.1">
    <property type="nucleotide sequence ID" value="XM_060478022.1"/>
</dbReference>
<dbReference type="Proteomes" id="UP001175211">
    <property type="component" value="Unassembled WGS sequence"/>
</dbReference>
<reference evidence="1" key="1">
    <citation type="submission" date="2023-06" db="EMBL/GenBank/DDBJ databases">
        <authorList>
            <consortium name="Lawrence Berkeley National Laboratory"/>
            <person name="Ahrendt S."/>
            <person name="Sahu N."/>
            <person name="Indic B."/>
            <person name="Wong-Bajracharya J."/>
            <person name="Merenyi Z."/>
            <person name="Ke H.-M."/>
            <person name="Monk M."/>
            <person name="Kocsube S."/>
            <person name="Drula E."/>
            <person name="Lipzen A."/>
            <person name="Balint B."/>
            <person name="Henrissat B."/>
            <person name="Andreopoulos B."/>
            <person name="Martin F.M."/>
            <person name="Harder C.B."/>
            <person name="Rigling D."/>
            <person name="Ford K.L."/>
            <person name="Foster G.D."/>
            <person name="Pangilinan J."/>
            <person name="Papanicolaou A."/>
            <person name="Barry K."/>
            <person name="LaButti K."/>
            <person name="Viragh M."/>
            <person name="Koriabine M."/>
            <person name="Yan M."/>
            <person name="Riley R."/>
            <person name="Champramary S."/>
            <person name="Plett K.L."/>
            <person name="Tsai I.J."/>
            <person name="Slot J."/>
            <person name="Sipos G."/>
            <person name="Plett J."/>
            <person name="Nagy L.G."/>
            <person name="Grigoriev I.V."/>
        </authorList>
    </citation>
    <scope>NUCLEOTIDE SEQUENCE</scope>
    <source>
        <strain evidence="1">CCBAS 213</strain>
    </source>
</reference>
<organism evidence="1 2">
    <name type="scientific">Armillaria tabescens</name>
    <name type="common">Ringless honey mushroom</name>
    <name type="synonym">Agaricus tabescens</name>
    <dbReference type="NCBI Taxonomy" id="1929756"/>
    <lineage>
        <taxon>Eukaryota</taxon>
        <taxon>Fungi</taxon>
        <taxon>Dikarya</taxon>
        <taxon>Basidiomycota</taxon>
        <taxon>Agaricomycotina</taxon>
        <taxon>Agaricomycetes</taxon>
        <taxon>Agaricomycetidae</taxon>
        <taxon>Agaricales</taxon>
        <taxon>Marasmiineae</taxon>
        <taxon>Physalacriaceae</taxon>
        <taxon>Desarmillaria</taxon>
    </lineage>
</organism>
<keyword evidence="2" id="KW-1185">Reference proteome</keyword>
<comment type="caution">
    <text evidence="1">The sequence shown here is derived from an EMBL/GenBank/DDBJ whole genome shotgun (WGS) entry which is preliminary data.</text>
</comment>
<protein>
    <submittedName>
        <fullName evidence="1">Uncharacterized protein</fullName>
    </submittedName>
</protein>
<dbReference type="EMBL" id="JAUEPS010000040">
    <property type="protein sequence ID" value="KAK0448979.1"/>
    <property type="molecule type" value="Genomic_DNA"/>
</dbReference>
<name>A0AA39JUG8_ARMTA</name>
<evidence type="ECO:0000313" key="1">
    <source>
        <dbReference type="EMBL" id="KAK0448979.1"/>
    </source>
</evidence>
<evidence type="ECO:0000313" key="2">
    <source>
        <dbReference type="Proteomes" id="UP001175211"/>
    </source>
</evidence>
<gene>
    <name evidence="1" type="ORF">EV420DRAFT_1647258</name>
</gene>
<dbReference type="AlphaFoldDB" id="A0AA39JUG8"/>
<proteinExistence type="predicted"/>
<sequence>MNANMNSYHIEEDEMLISERIYTLVARVGVAGAIEMVQGMAGNAVTSADGLDLRIIEKVLVSMLTQSIWSIRSDSVPSTYLTGSRLRRLESWVFIARCHPTDPAAFDAWIVSIFLRESVDTTYQHPGWRYARKRVPRRIPPGDPAAFDAWIVSFIKRNKVDKTRHRDAVRDEQQNNIFIDTLSSGSSGLATAMTGPAYPQPTLPWWIVPPGLPRPFHIPTPLIATMVPGWLNNGEPSVMFMSRAHMS</sequence>
<accession>A0AA39JUG8</accession>